<evidence type="ECO:0000256" key="1">
    <source>
        <dbReference type="SAM" id="MobiDB-lite"/>
    </source>
</evidence>
<sequence length="72" mass="7593">MEIYYSSLSLKHLPLISAYATHGVLPRVTGDIGSNCVGLAAAECGNGHSSQSRGLTDRSSPSTIPEFVFPNI</sequence>
<feature type="region of interest" description="Disordered" evidence="1">
    <location>
        <begin position="46"/>
        <end position="72"/>
    </location>
</feature>
<reference evidence="2 3" key="1">
    <citation type="submission" date="2024-01" db="EMBL/GenBank/DDBJ databases">
        <title>The genomes of 5 underutilized Papilionoideae crops provide insights into root nodulation and disease resistanc.</title>
        <authorList>
            <person name="Jiang F."/>
        </authorList>
    </citation>
    <scope>NUCLEOTIDE SEQUENCE [LARGE SCALE GENOMIC DNA]</scope>
    <source>
        <strain evidence="2">LVBAO_FW01</strain>
        <tissue evidence="2">Leaves</tissue>
    </source>
</reference>
<feature type="compositionally biased region" description="Polar residues" evidence="1">
    <location>
        <begin position="47"/>
        <end position="63"/>
    </location>
</feature>
<comment type="caution">
    <text evidence="2">The sequence shown here is derived from an EMBL/GenBank/DDBJ whole genome shotgun (WGS) entry which is preliminary data.</text>
</comment>
<gene>
    <name evidence="2" type="ORF">VNO77_29234</name>
</gene>
<accession>A0AAN9L174</accession>
<name>A0AAN9L174_CANGL</name>
<evidence type="ECO:0000313" key="3">
    <source>
        <dbReference type="Proteomes" id="UP001367508"/>
    </source>
</evidence>
<dbReference type="EMBL" id="JAYMYQ010000006">
    <property type="protein sequence ID" value="KAK7325133.1"/>
    <property type="molecule type" value="Genomic_DNA"/>
</dbReference>
<proteinExistence type="predicted"/>
<protein>
    <submittedName>
        <fullName evidence="2">Uncharacterized protein</fullName>
    </submittedName>
</protein>
<dbReference type="Proteomes" id="UP001367508">
    <property type="component" value="Unassembled WGS sequence"/>
</dbReference>
<keyword evidence="3" id="KW-1185">Reference proteome</keyword>
<dbReference type="AlphaFoldDB" id="A0AAN9L174"/>
<evidence type="ECO:0000313" key="2">
    <source>
        <dbReference type="EMBL" id="KAK7325133.1"/>
    </source>
</evidence>
<organism evidence="2 3">
    <name type="scientific">Canavalia gladiata</name>
    <name type="common">Sword bean</name>
    <name type="synonym">Dolichos gladiatus</name>
    <dbReference type="NCBI Taxonomy" id="3824"/>
    <lineage>
        <taxon>Eukaryota</taxon>
        <taxon>Viridiplantae</taxon>
        <taxon>Streptophyta</taxon>
        <taxon>Embryophyta</taxon>
        <taxon>Tracheophyta</taxon>
        <taxon>Spermatophyta</taxon>
        <taxon>Magnoliopsida</taxon>
        <taxon>eudicotyledons</taxon>
        <taxon>Gunneridae</taxon>
        <taxon>Pentapetalae</taxon>
        <taxon>rosids</taxon>
        <taxon>fabids</taxon>
        <taxon>Fabales</taxon>
        <taxon>Fabaceae</taxon>
        <taxon>Papilionoideae</taxon>
        <taxon>50 kb inversion clade</taxon>
        <taxon>NPAAA clade</taxon>
        <taxon>indigoferoid/millettioid clade</taxon>
        <taxon>Phaseoleae</taxon>
        <taxon>Canavalia</taxon>
    </lineage>
</organism>